<keyword evidence="1" id="KW-0696">RNA-directed RNA polymerase</keyword>
<comment type="caution">
    <text evidence="3">The sequence shown here is derived from an EMBL/GenBank/DDBJ whole genome shotgun (WGS) entry which is preliminary data.</text>
</comment>
<sequence>PYPEDMLVLEAVDSPELYCLTDVIVFSTKRERSDPNKVAGSDLDGDLS</sequence>
<dbReference type="InterPro" id="IPR007855">
    <property type="entry name" value="RDRP"/>
</dbReference>
<evidence type="ECO:0000256" key="1">
    <source>
        <dbReference type="RuleBase" id="RU363098"/>
    </source>
</evidence>
<dbReference type="InterPro" id="IPR057596">
    <property type="entry name" value="RDRP_core"/>
</dbReference>
<gene>
    <name evidence="3" type="ORF">GIL414_LOCUS77112</name>
</gene>
<feature type="domain" description="RDRP core" evidence="2">
    <location>
        <begin position="3"/>
        <end position="47"/>
    </location>
</feature>
<dbReference type="GO" id="GO:0003968">
    <property type="term" value="F:RNA-directed RNA polymerase activity"/>
    <property type="evidence" value="ECO:0007669"/>
    <property type="project" value="UniProtKB-KW"/>
</dbReference>
<evidence type="ECO:0000313" key="4">
    <source>
        <dbReference type="Proteomes" id="UP000681720"/>
    </source>
</evidence>
<comment type="catalytic activity">
    <reaction evidence="1">
        <text>RNA(n) + a ribonucleoside 5'-triphosphate = RNA(n+1) + diphosphate</text>
        <dbReference type="Rhea" id="RHEA:21248"/>
        <dbReference type="Rhea" id="RHEA-COMP:14527"/>
        <dbReference type="Rhea" id="RHEA-COMP:17342"/>
        <dbReference type="ChEBI" id="CHEBI:33019"/>
        <dbReference type="ChEBI" id="CHEBI:61557"/>
        <dbReference type="ChEBI" id="CHEBI:140395"/>
        <dbReference type="EC" id="2.7.7.48"/>
    </reaction>
</comment>
<dbReference type="GO" id="GO:0030422">
    <property type="term" value="P:siRNA processing"/>
    <property type="evidence" value="ECO:0007669"/>
    <property type="project" value="TreeGrafter"/>
</dbReference>
<name>A0A8S3INL8_9BILA</name>
<reference evidence="3" key="1">
    <citation type="submission" date="2021-02" db="EMBL/GenBank/DDBJ databases">
        <authorList>
            <person name="Nowell W R."/>
        </authorList>
    </citation>
    <scope>NUCLEOTIDE SEQUENCE</scope>
</reference>
<accession>A0A8S3INL8</accession>
<proteinExistence type="inferred from homology"/>
<dbReference type="PANTHER" id="PTHR23079">
    <property type="entry name" value="RNA-DEPENDENT RNA POLYMERASE"/>
    <property type="match status" value="1"/>
</dbReference>
<keyword evidence="1" id="KW-0808">Transferase</keyword>
<evidence type="ECO:0000313" key="3">
    <source>
        <dbReference type="EMBL" id="CAF5202609.1"/>
    </source>
</evidence>
<evidence type="ECO:0000259" key="2">
    <source>
        <dbReference type="Pfam" id="PF05183"/>
    </source>
</evidence>
<keyword evidence="1" id="KW-0548">Nucleotidyltransferase</keyword>
<dbReference type="EMBL" id="CAJOBJ010346873">
    <property type="protein sequence ID" value="CAF5202609.1"/>
    <property type="molecule type" value="Genomic_DNA"/>
</dbReference>
<dbReference type="EC" id="2.7.7.48" evidence="1"/>
<organism evidence="3 4">
    <name type="scientific">Rotaria magnacalcarata</name>
    <dbReference type="NCBI Taxonomy" id="392030"/>
    <lineage>
        <taxon>Eukaryota</taxon>
        <taxon>Metazoa</taxon>
        <taxon>Spiralia</taxon>
        <taxon>Gnathifera</taxon>
        <taxon>Rotifera</taxon>
        <taxon>Eurotatoria</taxon>
        <taxon>Bdelloidea</taxon>
        <taxon>Philodinida</taxon>
        <taxon>Philodinidae</taxon>
        <taxon>Rotaria</taxon>
    </lineage>
</organism>
<dbReference type="AlphaFoldDB" id="A0A8S3INL8"/>
<dbReference type="GO" id="GO:0003723">
    <property type="term" value="F:RNA binding"/>
    <property type="evidence" value="ECO:0007669"/>
    <property type="project" value="UniProtKB-KW"/>
</dbReference>
<protein>
    <recommendedName>
        <fullName evidence="1">RNA-dependent RNA polymerase</fullName>
        <ecNumber evidence="1">2.7.7.48</ecNumber>
    </recommendedName>
</protein>
<comment type="similarity">
    <text evidence="1">Belongs to the RdRP family.</text>
</comment>
<dbReference type="Proteomes" id="UP000681720">
    <property type="component" value="Unassembled WGS sequence"/>
</dbReference>
<dbReference type="Pfam" id="PF05183">
    <property type="entry name" value="RdRP"/>
    <property type="match status" value="1"/>
</dbReference>
<keyword evidence="1" id="KW-0694">RNA-binding</keyword>
<dbReference type="PANTHER" id="PTHR23079:SF55">
    <property type="entry name" value="RNA-DIRECTED RNA POLYMERASE"/>
    <property type="match status" value="1"/>
</dbReference>
<feature type="non-terminal residue" evidence="3">
    <location>
        <position position="1"/>
    </location>
</feature>
<dbReference type="GO" id="GO:0031380">
    <property type="term" value="C:nuclear RNA-directed RNA polymerase complex"/>
    <property type="evidence" value="ECO:0007669"/>
    <property type="project" value="TreeGrafter"/>
</dbReference>